<dbReference type="PROSITE" id="PS51898">
    <property type="entry name" value="TYR_RECOMBINASE"/>
    <property type="match status" value="1"/>
</dbReference>
<name>A0ABT7TUY1_ACTVI</name>
<dbReference type="SUPFAM" id="SSF56349">
    <property type="entry name" value="DNA breaking-rejoining enzymes"/>
    <property type="match status" value="1"/>
</dbReference>
<keyword evidence="1" id="KW-0233">DNA recombination</keyword>
<keyword evidence="4" id="KW-1185">Reference proteome</keyword>
<dbReference type="RefSeq" id="WP_289594678.1">
    <property type="nucleotide sequence ID" value="NZ_JAUDBR010000001.1"/>
</dbReference>
<dbReference type="InterPro" id="IPR002104">
    <property type="entry name" value="Integrase_catalytic"/>
</dbReference>
<dbReference type="PANTHER" id="PTHR30349">
    <property type="entry name" value="PHAGE INTEGRASE-RELATED"/>
    <property type="match status" value="1"/>
</dbReference>
<feature type="domain" description="Tyr recombinase" evidence="2">
    <location>
        <begin position="1"/>
        <end position="166"/>
    </location>
</feature>
<dbReference type="EMBL" id="JAUDBR010000001">
    <property type="protein sequence ID" value="MDM8075617.1"/>
    <property type="molecule type" value="Genomic_DNA"/>
</dbReference>
<dbReference type="Pfam" id="PF00589">
    <property type="entry name" value="Phage_integrase"/>
    <property type="match status" value="1"/>
</dbReference>
<dbReference type="Proteomes" id="UP001529257">
    <property type="component" value="Unassembled WGS sequence"/>
</dbReference>
<evidence type="ECO:0000256" key="1">
    <source>
        <dbReference type="ARBA" id="ARBA00023172"/>
    </source>
</evidence>
<accession>A0ABT7TUY1</accession>
<proteinExistence type="predicted"/>
<dbReference type="InterPro" id="IPR013762">
    <property type="entry name" value="Integrase-like_cat_sf"/>
</dbReference>
<gene>
    <name evidence="3" type="ORF">QUV91_00930</name>
</gene>
<reference evidence="4" key="1">
    <citation type="submission" date="2023-06" db="EMBL/GenBank/DDBJ databases">
        <title>Identification and characterization of horizontal gene transfer across gut microbiota members of farm animals based on homology search.</title>
        <authorList>
            <person name="Zeman M."/>
            <person name="Kubasova T."/>
            <person name="Jahodarova E."/>
            <person name="Nykrynova M."/>
            <person name="Rychlik I."/>
        </authorList>
    </citation>
    <scope>NUCLEOTIDE SEQUENCE [LARGE SCALE GENOMIC DNA]</scope>
    <source>
        <strain evidence="4">ET81</strain>
    </source>
</reference>
<evidence type="ECO:0000313" key="3">
    <source>
        <dbReference type="EMBL" id="MDM8075617.1"/>
    </source>
</evidence>
<dbReference type="InterPro" id="IPR050090">
    <property type="entry name" value="Tyrosine_recombinase_XerCD"/>
</dbReference>
<dbReference type="CDD" id="cd01189">
    <property type="entry name" value="INT_ICEBs1_C_like"/>
    <property type="match status" value="1"/>
</dbReference>
<dbReference type="Gene3D" id="1.10.443.10">
    <property type="entry name" value="Intergrase catalytic core"/>
    <property type="match status" value="1"/>
</dbReference>
<sequence>MATGARIGEVLALRWEDVDLDAGTLTICGTVSLTAEKPRRAFRQDHPKTSSSRRTLLLPDFGLAVLLRRSVTGPNSDLVFPSSKGTVRDPATVRKTLKLALAGTGLEWVTPHTFRRTVATLVGDPETASGVLGNDPGIAMRHYIERSQMAPDVRNALQELAPQSEA</sequence>
<dbReference type="InterPro" id="IPR011010">
    <property type="entry name" value="DNA_brk_join_enz"/>
</dbReference>
<evidence type="ECO:0000313" key="4">
    <source>
        <dbReference type="Proteomes" id="UP001529257"/>
    </source>
</evidence>
<organism evidence="3 4">
    <name type="scientific">Actinomyces viscosus</name>
    <dbReference type="NCBI Taxonomy" id="1656"/>
    <lineage>
        <taxon>Bacteria</taxon>
        <taxon>Bacillati</taxon>
        <taxon>Actinomycetota</taxon>
        <taxon>Actinomycetes</taxon>
        <taxon>Actinomycetales</taxon>
        <taxon>Actinomycetaceae</taxon>
        <taxon>Actinomyces</taxon>
    </lineage>
</organism>
<comment type="caution">
    <text evidence="3">The sequence shown here is derived from an EMBL/GenBank/DDBJ whole genome shotgun (WGS) entry which is preliminary data.</text>
</comment>
<reference evidence="3 4" key="2">
    <citation type="submission" date="2023-06" db="EMBL/GenBank/DDBJ databases">
        <authorList>
            <person name="Zeman M."/>
            <person name="Kubasova T."/>
            <person name="Jahodarova E."/>
            <person name="Nykrynova M."/>
            <person name="Rychlik I."/>
        </authorList>
    </citation>
    <scope>NUCLEOTIDE SEQUENCE [LARGE SCALE GENOMIC DNA]</scope>
    <source>
        <strain evidence="3 4">ET81</strain>
    </source>
</reference>
<evidence type="ECO:0000259" key="2">
    <source>
        <dbReference type="PROSITE" id="PS51898"/>
    </source>
</evidence>
<protein>
    <submittedName>
        <fullName evidence="3">Site-specific integrase</fullName>
    </submittedName>
</protein>